<evidence type="ECO:0000313" key="3">
    <source>
        <dbReference type="Proteomes" id="UP000292927"/>
    </source>
</evidence>
<keyword evidence="1" id="KW-1133">Transmembrane helix</keyword>
<gene>
    <name evidence="2" type="ORF">EV209_1859</name>
</gene>
<reference evidence="2 3" key="1">
    <citation type="submission" date="2019-02" db="EMBL/GenBank/DDBJ databases">
        <title>Genomic Encyclopedia of Type Strains, Phase IV (KMG-IV): sequencing the most valuable type-strain genomes for metagenomic binning, comparative biology and taxonomic classification.</title>
        <authorList>
            <person name="Goeker M."/>
        </authorList>
    </citation>
    <scope>NUCLEOTIDE SEQUENCE [LARGE SCALE GENOMIC DNA]</scope>
    <source>
        <strain evidence="2 3">DSM 29486</strain>
    </source>
</reference>
<sequence length="78" mass="8338">MICPKCGSESVSSQAVTETKSKGKTKGFGWIKSCLGFLIFSVPGLLCGLCGMGKGKTKTTTKTRVVHICQNCGNTWYN</sequence>
<evidence type="ECO:0000256" key="1">
    <source>
        <dbReference type="SAM" id="Phobius"/>
    </source>
</evidence>
<feature type="transmembrane region" description="Helical" evidence="1">
    <location>
        <begin position="30"/>
        <end position="52"/>
    </location>
</feature>
<proteinExistence type="predicted"/>
<comment type="caution">
    <text evidence="2">The sequence shown here is derived from an EMBL/GenBank/DDBJ whole genome shotgun (WGS) entry which is preliminary data.</text>
</comment>
<keyword evidence="3" id="KW-1185">Reference proteome</keyword>
<keyword evidence="1" id="KW-0812">Transmembrane</keyword>
<dbReference type="OrthoDB" id="1911082at2"/>
<dbReference type="Proteomes" id="UP000292927">
    <property type="component" value="Unassembled WGS sequence"/>
</dbReference>
<dbReference type="EMBL" id="SGXF01000003">
    <property type="protein sequence ID" value="RZT00537.1"/>
    <property type="molecule type" value="Genomic_DNA"/>
</dbReference>
<protein>
    <submittedName>
        <fullName evidence="2">Uncharacterized protein</fullName>
    </submittedName>
</protein>
<keyword evidence="1" id="KW-0472">Membrane</keyword>
<evidence type="ECO:0000313" key="2">
    <source>
        <dbReference type="EMBL" id="RZT00537.1"/>
    </source>
</evidence>
<name>A0A4Q7PIV9_9FIRM</name>
<accession>A0A4Q7PIV9</accession>
<organism evidence="2 3">
    <name type="scientific">Cuneatibacter caecimuris</name>
    <dbReference type="NCBI Taxonomy" id="1796618"/>
    <lineage>
        <taxon>Bacteria</taxon>
        <taxon>Bacillati</taxon>
        <taxon>Bacillota</taxon>
        <taxon>Clostridia</taxon>
        <taxon>Lachnospirales</taxon>
        <taxon>Lachnospiraceae</taxon>
        <taxon>Cuneatibacter</taxon>
    </lineage>
</organism>
<dbReference type="AlphaFoldDB" id="A0A4Q7PIV9"/>